<accession>A0A411E8U7</accession>
<feature type="transmembrane region" description="Helical" evidence="1">
    <location>
        <begin position="21"/>
        <end position="42"/>
    </location>
</feature>
<keyword evidence="1" id="KW-0472">Membrane</keyword>
<dbReference type="Pfam" id="PF19578">
    <property type="entry name" value="DUF6090"/>
    <property type="match status" value="1"/>
</dbReference>
<name>A0A411E8U7_9FLAO</name>
<dbReference type="Pfam" id="PF19698">
    <property type="entry name" value="DUF6197"/>
    <property type="match status" value="1"/>
</dbReference>
<evidence type="ECO:0000313" key="2">
    <source>
        <dbReference type="EMBL" id="QBA63997.1"/>
    </source>
</evidence>
<keyword evidence="1" id="KW-0812">Transmembrane</keyword>
<organism evidence="2 3">
    <name type="scientific">Muriicola soli</name>
    <dbReference type="NCBI Taxonomy" id="2507538"/>
    <lineage>
        <taxon>Bacteria</taxon>
        <taxon>Pseudomonadati</taxon>
        <taxon>Bacteroidota</taxon>
        <taxon>Flavobacteriia</taxon>
        <taxon>Flavobacteriales</taxon>
        <taxon>Flavobacteriaceae</taxon>
        <taxon>Muriicola</taxon>
    </lineage>
</organism>
<dbReference type="OrthoDB" id="821805at2"/>
<dbReference type="KEGG" id="mur:EQY75_05270"/>
<dbReference type="RefSeq" id="WP_129603508.1">
    <property type="nucleotide sequence ID" value="NZ_CP035544.1"/>
</dbReference>
<protein>
    <submittedName>
        <fullName evidence="2">Uncharacterized protein</fullName>
    </submittedName>
</protein>
<keyword evidence="1" id="KW-1133">Transmembrane helix</keyword>
<dbReference type="AlphaFoldDB" id="A0A411E8U7"/>
<evidence type="ECO:0000313" key="3">
    <source>
        <dbReference type="Proteomes" id="UP000290889"/>
    </source>
</evidence>
<dbReference type="InterPro" id="IPR045749">
    <property type="entry name" value="DUF6090"/>
</dbReference>
<keyword evidence="3" id="KW-1185">Reference proteome</keyword>
<dbReference type="EMBL" id="CP035544">
    <property type="protein sequence ID" value="QBA63997.1"/>
    <property type="molecule type" value="Genomic_DNA"/>
</dbReference>
<reference evidence="2 3" key="1">
    <citation type="submission" date="2019-01" db="EMBL/GenBank/DDBJ databases">
        <title>Muriicola soli sp. nov., isolated from soil.</title>
        <authorList>
            <person name="Kang H.J."/>
            <person name="Kim S.B."/>
        </authorList>
    </citation>
    <scope>NUCLEOTIDE SEQUENCE [LARGE SCALE GENOMIC DNA]</scope>
    <source>
        <strain evidence="2 3">MMS17-SY002</strain>
    </source>
</reference>
<dbReference type="Proteomes" id="UP000290889">
    <property type="component" value="Chromosome"/>
</dbReference>
<sequence length="397" mass="46734">MIKFFRRIRQDLLSEGRTSKYLKYAIGEVVLVMIGILLALQVNEWNKERNRKIAEQAIIEQLISDLSKSQYELEEVREINIRRARECAQVLRAFWKNDMPEDIEEYIGGFGSSVYSPVMGTSRSLINSGRLDILSSNKLRNDIVVYLEAVDYTLKDISRYEESYFRKGVDLMYEANPNTFETKQEINEKSVTESPGWQYGLNINSRPLIVDKVPFRKDIEQLLQDEKYFRAYNKLHLYHRNIALRYHRILGRTNNLLVELYRASEKHPDLGELLNGSEHYLVFDKTDLEILEQADALLNESSKWNRKDDSDCDENSNSDKYSLRCALRKATQDVTGQWQNDPLKPAIRLVLFTIKEYENRRVIESPFRDWNNHPDTTFEDVKQVLRESIEEVKKQLQ</sequence>
<gene>
    <name evidence="2" type="ORF">EQY75_05270</name>
</gene>
<proteinExistence type="predicted"/>
<evidence type="ECO:0000256" key="1">
    <source>
        <dbReference type="SAM" id="Phobius"/>
    </source>
</evidence>
<dbReference type="InterPro" id="IPR045677">
    <property type="entry name" value="DUF6197"/>
</dbReference>